<reference evidence="4" key="1">
    <citation type="submission" date="2023-11" db="EMBL/GenBank/DDBJ databases">
        <authorList>
            <person name="De Vega J J."/>
            <person name="De Vega J J."/>
        </authorList>
    </citation>
    <scope>NUCLEOTIDE SEQUENCE</scope>
</reference>
<dbReference type="SUPFAM" id="SSF51735">
    <property type="entry name" value="NAD(P)-binding Rossmann-fold domains"/>
    <property type="match status" value="1"/>
</dbReference>
<dbReference type="SUPFAM" id="SSF50129">
    <property type="entry name" value="GroES-like"/>
    <property type="match status" value="1"/>
</dbReference>
<comment type="caution">
    <text evidence="4">The sequence shown here is derived from an EMBL/GenBank/DDBJ whole genome shotgun (WGS) entry which is preliminary data.</text>
</comment>
<dbReference type="InterPro" id="IPR036291">
    <property type="entry name" value="NAD(P)-bd_dom_sf"/>
</dbReference>
<dbReference type="InterPro" id="IPR013149">
    <property type="entry name" value="ADH-like_C"/>
</dbReference>
<dbReference type="InterPro" id="IPR041694">
    <property type="entry name" value="ADH_N_2"/>
</dbReference>
<dbReference type="Pfam" id="PF16884">
    <property type="entry name" value="ADH_N_2"/>
    <property type="match status" value="1"/>
</dbReference>
<evidence type="ECO:0000259" key="3">
    <source>
        <dbReference type="Pfam" id="PF16884"/>
    </source>
</evidence>
<feature type="domain" description="Oxidoreductase N-terminal" evidence="3">
    <location>
        <begin position="10"/>
        <end position="103"/>
    </location>
</feature>
<dbReference type="PANTHER" id="PTHR43205:SF7">
    <property type="entry name" value="PROSTAGLANDIN REDUCTASE 1"/>
    <property type="match status" value="1"/>
</dbReference>
<evidence type="ECO:0000313" key="5">
    <source>
        <dbReference type="Proteomes" id="UP001295794"/>
    </source>
</evidence>
<dbReference type="AlphaFoldDB" id="A0AAD2JXW5"/>
<evidence type="ECO:0008006" key="6">
    <source>
        <dbReference type="Google" id="ProtNLM"/>
    </source>
</evidence>
<dbReference type="Gene3D" id="3.40.50.720">
    <property type="entry name" value="NAD(P)-binding Rossmann-like Domain"/>
    <property type="match status" value="1"/>
</dbReference>
<dbReference type="InterPro" id="IPR011032">
    <property type="entry name" value="GroES-like_sf"/>
</dbReference>
<accession>A0AAD2JXW5</accession>
<dbReference type="FunFam" id="3.40.50.720:FF:000121">
    <property type="entry name" value="Prostaglandin reductase 2"/>
    <property type="match status" value="1"/>
</dbReference>
<sequence>MAPVTNGRVLFNSVPQGVPVPGETTVYDTTETIDIENVPLNGGFLLKVLILSVDPYFRGRMKPGPSYTGALEIGKPLSGFGIGKVLRSENAEVPVGKYIYGYTIRHEQYYVLPGLNPSISILEKRADLPLTAYIGAAGMPGQTAWCAWTAYSEVKAGETVFVTAAAGAVGSVVVQLAKRAGCKVIASAGSEDKCAFVKSLGADVVFNYKTTPTREVLTKEGPVDIYWDNVGGDTTDAAIESANVGARFLLCGSISGYNGQPEPLKNFVTLVGKQIHMHGFLAIPLIAKYHDQFYSTVPDMVAKGEIVYREDVTRGLETVGDQIVAVLKGTNVGKAIVTVADE</sequence>
<dbReference type="Pfam" id="PF00107">
    <property type="entry name" value="ADH_zinc_N"/>
    <property type="match status" value="1"/>
</dbReference>
<evidence type="ECO:0000313" key="4">
    <source>
        <dbReference type="EMBL" id="CAK5267985.1"/>
    </source>
</evidence>
<dbReference type="CDD" id="cd05288">
    <property type="entry name" value="PGDH"/>
    <property type="match status" value="1"/>
</dbReference>
<keyword evidence="1" id="KW-0560">Oxidoreductase</keyword>
<gene>
    <name evidence="4" type="ORF">MYCIT1_LOCUS10948</name>
</gene>
<dbReference type="InterPro" id="IPR045010">
    <property type="entry name" value="MDR_fam"/>
</dbReference>
<evidence type="ECO:0000256" key="1">
    <source>
        <dbReference type="ARBA" id="ARBA00023002"/>
    </source>
</evidence>
<evidence type="ECO:0000259" key="2">
    <source>
        <dbReference type="Pfam" id="PF00107"/>
    </source>
</evidence>
<dbReference type="Proteomes" id="UP001295794">
    <property type="component" value="Unassembled WGS sequence"/>
</dbReference>
<proteinExistence type="predicted"/>
<organism evidence="4 5">
    <name type="scientific">Mycena citricolor</name>
    <dbReference type="NCBI Taxonomy" id="2018698"/>
    <lineage>
        <taxon>Eukaryota</taxon>
        <taxon>Fungi</taxon>
        <taxon>Dikarya</taxon>
        <taxon>Basidiomycota</taxon>
        <taxon>Agaricomycotina</taxon>
        <taxon>Agaricomycetes</taxon>
        <taxon>Agaricomycetidae</taxon>
        <taxon>Agaricales</taxon>
        <taxon>Marasmiineae</taxon>
        <taxon>Mycenaceae</taxon>
        <taxon>Mycena</taxon>
    </lineage>
</organism>
<feature type="domain" description="Alcohol dehydrogenase-like C-terminal" evidence="2">
    <location>
        <begin position="168"/>
        <end position="281"/>
    </location>
</feature>
<dbReference type="EMBL" id="CAVNYO010000136">
    <property type="protein sequence ID" value="CAK5267985.1"/>
    <property type="molecule type" value="Genomic_DNA"/>
</dbReference>
<keyword evidence="5" id="KW-1185">Reference proteome</keyword>
<protein>
    <recommendedName>
        <fullName evidence="6">Enoyl reductase (ER) domain-containing protein</fullName>
    </recommendedName>
</protein>
<name>A0AAD2JXW5_9AGAR</name>
<dbReference type="PANTHER" id="PTHR43205">
    <property type="entry name" value="PROSTAGLANDIN REDUCTASE"/>
    <property type="match status" value="1"/>
</dbReference>
<dbReference type="Gene3D" id="3.90.180.10">
    <property type="entry name" value="Medium-chain alcohol dehydrogenases, catalytic domain"/>
    <property type="match status" value="1"/>
</dbReference>
<dbReference type="GO" id="GO:0016628">
    <property type="term" value="F:oxidoreductase activity, acting on the CH-CH group of donors, NAD or NADP as acceptor"/>
    <property type="evidence" value="ECO:0007669"/>
    <property type="project" value="InterPro"/>
</dbReference>